<dbReference type="EMBL" id="JBFOLK010000004">
    <property type="protein sequence ID" value="KAL2516916.1"/>
    <property type="molecule type" value="Genomic_DNA"/>
</dbReference>
<gene>
    <name evidence="2" type="ORF">Adt_13163</name>
</gene>
<keyword evidence="3" id="KW-1185">Reference proteome</keyword>
<dbReference type="PANTHER" id="PTHR33240">
    <property type="entry name" value="OS08G0508500 PROTEIN"/>
    <property type="match status" value="1"/>
</dbReference>
<protein>
    <submittedName>
        <fullName evidence="2">Ribonuclease H</fullName>
    </submittedName>
</protein>
<dbReference type="AlphaFoldDB" id="A0ABD1TW02"/>
<sequence length="253" mass="28352">MSAVVTAMMNGTCSHPFKLSHSKNPLDTMHELLRRGDKYVDAEEVFFITKGMKDRKEPESNKRKARDEPRPREDRGKQKMIHPGPNRPSTGKEVHSTPLLTSRANILMKIQNMKELVWPKKIWTPPHRRDETKFNQNITFNDEDLEGVTCPHDDALAIVADIVDFDVKRVLVDNGSAADVMSWDVFLGLKISSSKIKPVTTPLHGFGGATVIPEETIELPVTLGTYPASVVIMTSFLLVKAPMAYNAIYVARS</sequence>
<evidence type="ECO:0000313" key="3">
    <source>
        <dbReference type="Proteomes" id="UP001604336"/>
    </source>
</evidence>
<feature type="compositionally biased region" description="Basic and acidic residues" evidence="1">
    <location>
        <begin position="51"/>
        <end position="77"/>
    </location>
</feature>
<accession>A0ABD1TW02</accession>
<dbReference type="Proteomes" id="UP001604336">
    <property type="component" value="Unassembled WGS sequence"/>
</dbReference>
<evidence type="ECO:0000313" key="2">
    <source>
        <dbReference type="EMBL" id="KAL2516916.1"/>
    </source>
</evidence>
<reference evidence="3" key="1">
    <citation type="submission" date="2024-07" db="EMBL/GenBank/DDBJ databases">
        <title>Two chromosome-level genome assemblies of Korean endemic species Abeliophyllum distichum and Forsythia ovata (Oleaceae).</title>
        <authorList>
            <person name="Jang H."/>
        </authorList>
    </citation>
    <scope>NUCLEOTIDE SEQUENCE [LARGE SCALE GENOMIC DNA]</scope>
</reference>
<dbReference type="CDD" id="cd00303">
    <property type="entry name" value="retropepsin_like"/>
    <property type="match status" value="1"/>
</dbReference>
<feature type="region of interest" description="Disordered" evidence="1">
    <location>
        <begin position="51"/>
        <end position="98"/>
    </location>
</feature>
<proteinExistence type="predicted"/>
<comment type="caution">
    <text evidence="2">The sequence shown here is derived from an EMBL/GenBank/DDBJ whole genome shotgun (WGS) entry which is preliminary data.</text>
</comment>
<name>A0ABD1TW02_9LAMI</name>
<evidence type="ECO:0000256" key="1">
    <source>
        <dbReference type="SAM" id="MobiDB-lite"/>
    </source>
</evidence>
<organism evidence="2 3">
    <name type="scientific">Abeliophyllum distichum</name>
    <dbReference type="NCBI Taxonomy" id="126358"/>
    <lineage>
        <taxon>Eukaryota</taxon>
        <taxon>Viridiplantae</taxon>
        <taxon>Streptophyta</taxon>
        <taxon>Embryophyta</taxon>
        <taxon>Tracheophyta</taxon>
        <taxon>Spermatophyta</taxon>
        <taxon>Magnoliopsida</taxon>
        <taxon>eudicotyledons</taxon>
        <taxon>Gunneridae</taxon>
        <taxon>Pentapetalae</taxon>
        <taxon>asterids</taxon>
        <taxon>lamiids</taxon>
        <taxon>Lamiales</taxon>
        <taxon>Oleaceae</taxon>
        <taxon>Forsythieae</taxon>
        <taxon>Abeliophyllum</taxon>
    </lineage>
</organism>
<dbReference type="PANTHER" id="PTHR33240:SF15">
    <property type="entry name" value="GAG-PRO-LIKE PROTEIN"/>
    <property type="match status" value="1"/>
</dbReference>